<dbReference type="InterPro" id="IPR038063">
    <property type="entry name" value="Transpep_catalytic_dom"/>
</dbReference>
<evidence type="ECO:0000313" key="9">
    <source>
        <dbReference type="Proteomes" id="UP000297741"/>
    </source>
</evidence>
<feature type="domain" description="L,D-TPase catalytic" evidence="7">
    <location>
        <begin position="30"/>
        <end position="105"/>
    </location>
</feature>
<evidence type="ECO:0000256" key="6">
    <source>
        <dbReference type="ARBA" id="ARBA00023316"/>
    </source>
</evidence>
<dbReference type="InterPro" id="IPR005490">
    <property type="entry name" value="LD_TPept_cat_dom"/>
</dbReference>
<evidence type="ECO:0000256" key="1">
    <source>
        <dbReference type="ARBA" id="ARBA00004752"/>
    </source>
</evidence>
<reference evidence="8 9" key="1">
    <citation type="submission" date="2018-11" db="EMBL/GenBank/DDBJ databases">
        <title>Tabrizicola sp. isolated from sediment of alpine lake.</title>
        <authorList>
            <person name="Liu Z."/>
        </authorList>
    </citation>
    <scope>NUCLEOTIDE SEQUENCE [LARGE SCALE GENOMIC DNA]</scope>
    <source>
        <strain evidence="8 9">DRYC-M-16</strain>
    </source>
</reference>
<accession>A0ABY2KGJ0</accession>
<evidence type="ECO:0000256" key="4">
    <source>
        <dbReference type="ARBA" id="ARBA00022960"/>
    </source>
</evidence>
<comment type="similarity">
    <text evidence="2">Belongs to the YkuD family.</text>
</comment>
<comment type="pathway">
    <text evidence="1">Cell wall biogenesis; peptidoglycan biosynthesis.</text>
</comment>
<proteinExistence type="inferred from homology"/>
<name>A0ABY2KGJ0_9RHOB</name>
<evidence type="ECO:0000256" key="3">
    <source>
        <dbReference type="ARBA" id="ARBA00022679"/>
    </source>
</evidence>
<keyword evidence="9" id="KW-1185">Reference proteome</keyword>
<dbReference type="SUPFAM" id="SSF141523">
    <property type="entry name" value="L,D-transpeptidase catalytic domain-like"/>
    <property type="match status" value="1"/>
</dbReference>
<evidence type="ECO:0000256" key="2">
    <source>
        <dbReference type="ARBA" id="ARBA00005992"/>
    </source>
</evidence>
<dbReference type="Gene3D" id="2.40.440.10">
    <property type="entry name" value="L,D-transpeptidase catalytic domain-like"/>
    <property type="match status" value="1"/>
</dbReference>
<dbReference type="CDD" id="cd16913">
    <property type="entry name" value="YkuD_like"/>
    <property type="match status" value="1"/>
</dbReference>
<comment type="caution">
    <text evidence="8">The sequence shown here is derived from an EMBL/GenBank/DDBJ whole genome shotgun (WGS) entry which is preliminary data.</text>
</comment>
<keyword evidence="6" id="KW-0961">Cell wall biogenesis/degradation</keyword>
<evidence type="ECO:0000313" key="8">
    <source>
        <dbReference type="EMBL" id="TGD41306.1"/>
    </source>
</evidence>
<keyword evidence="5" id="KW-0573">Peptidoglycan synthesis</keyword>
<gene>
    <name evidence="8" type="ORF">EEB11_19115</name>
</gene>
<dbReference type="Proteomes" id="UP000297741">
    <property type="component" value="Unassembled WGS sequence"/>
</dbReference>
<keyword evidence="4" id="KW-0133">Cell shape</keyword>
<keyword evidence="3" id="KW-0808">Transferase</keyword>
<evidence type="ECO:0000256" key="5">
    <source>
        <dbReference type="ARBA" id="ARBA00022984"/>
    </source>
</evidence>
<dbReference type="Pfam" id="PF03734">
    <property type="entry name" value="YkuD"/>
    <property type="match status" value="1"/>
</dbReference>
<evidence type="ECO:0000259" key="7">
    <source>
        <dbReference type="Pfam" id="PF03734"/>
    </source>
</evidence>
<organism evidence="8 9">
    <name type="scientific">Pseudotabrizicola sediminis</name>
    <dbReference type="NCBI Taxonomy" id="2486418"/>
    <lineage>
        <taxon>Bacteria</taxon>
        <taxon>Pseudomonadati</taxon>
        <taxon>Pseudomonadota</taxon>
        <taxon>Alphaproteobacteria</taxon>
        <taxon>Rhodobacterales</taxon>
        <taxon>Paracoccaceae</taxon>
        <taxon>Pseudotabrizicola</taxon>
    </lineage>
</organism>
<protein>
    <submittedName>
        <fullName evidence="8">L,D-transpeptidase</fullName>
    </submittedName>
</protein>
<sequence>MRWGQDQKRDLTCSPNIGNPWGQILRKSLGTLASRFADASDQISKEEAMHRFLKACIATDTYFRINGTSEPWSIGSCVSTGGIRMLNENVMQLYEHVFVGTSVTVA</sequence>
<dbReference type="EMBL" id="RPEM01000034">
    <property type="protein sequence ID" value="TGD41306.1"/>
    <property type="molecule type" value="Genomic_DNA"/>
</dbReference>